<feature type="signal peptide" evidence="1">
    <location>
        <begin position="1"/>
        <end position="18"/>
    </location>
</feature>
<reference evidence="2 3" key="1">
    <citation type="submission" date="2016-10" db="EMBL/GenBank/DDBJ databases">
        <authorList>
            <person name="de Groot N.N."/>
        </authorList>
    </citation>
    <scope>NUCLEOTIDE SEQUENCE [LARGE SCALE GENOMIC DNA]</scope>
    <source>
        <strain evidence="2 3">CGMCC 1.7005</strain>
    </source>
</reference>
<keyword evidence="1" id="KW-0732">Signal</keyword>
<dbReference type="STRING" id="477690.SAMN05216474_2426"/>
<gene>
    <name evidence="2" type="ORF">SAMN05216474_2426</name>
</gene>
<dbReference type="Proteomes" id="UP000236454">
    <property type="component" value="Unassembled WGS sequence"/>
</dbReference>
<accession>A0A1I7AZV8</accession>
<proteinExistence type="predicted"/>
<dbReference type="AlphaFoldDB" id="A0A1I7AZV8"/>
<organism evidence="2 3">
    <name type="scientific">Lishizhenia tianjinensis</name>
    <dbReference type="NCBI Taxonomy" id="477690"/>
    <lineage>
        <taxon>Bacteria</taxon>
        <taxon>Pseudomonadati</taxon>
        <taxon>Bacteroidota</taxon>
        <taxon>Flavobacteriia</taxon>
        <taxon>Flavobacteriales</taxon>
        <taxon>Crocinitomicaceae</taxon>
        <taxon>Lishizhenia</taxon>
    </lineage>
</organism>
<keyword evidence="3" id="KW-1185">Reference proteome</keyword>
<evidence type="ECO:0000256" key="1">
    <source>
        <dbReference type="SAM" id="SignalP"/>
    </source>
</evidence>
<evidence type="ECO:0008006" key="4">
    <source>
        <dbReference type="Google" id="ProtNLM"/>
    </source>
</evidence>
<sequence length="276" mass="32519">MKQLVYFLLVLITSSLCAQSDELKYNKECNYYILDYLPLYRHQLGVTANYNTNLHPQNSSFTISMKADYNFGVNYKLLAHKNTLLFVHANFNTGRYETVIPLTSPYRSYFDIRHNISKSIFELGVSKEFRLFSHHRIILEPFLGLQLIHSNTPNFPYYYRTLRSDKYYSPEENSQVQNKEIFEIQMNTDFVNQARLLAQISLRFQIIPQLSTGIYYRMGAPLKQDFHMRKTEHLQVLGAGEEIITGMKDYTLQLRQPLNYLGISLYYHFQKVELGN</sequence>
<evidence type="ECO:0000313" key="3">
    <source>
        <dbReference type="Proteomes" id="UP000236454"/>
    </source>
</evidence>
<dbReference type="EMBL" id="FPAS01000004">
    <property type="protein sequence ID" value="SFT80450.1"/>
    <property type="molecule type" value="Genomic_DNA"/>
</dbReference>
<protein>
    <recommendedName>
        <fullName evidence="4">Outer membrane protein beta-barrel domain-containing protein</fullName>
    </recommendedName>
</protein>
<name>A0A1I7AZV8_9FLAO</name>
<feature type="chain" id="PRO_5014750968" description="Outer membrane protein beta-barrel domain-containing protein" evidence="1">
    <location>
        <begin position="19"/>
        <end position="276"/>
    </location>
</feature>
<evidence type="ECO:0000313" key="2">
    <source>
        <dbReference type="EMBL" id="SFT80450.1"/>
    </source>
</evidence>
<dbReference type="RefSeq" id="WP_090250356.1">
    <property type="nucleotide sequence ID" value="NZ_FPAS01000004.1"/>
</dbReference>